<evidence type="ECO:0000313" key="1">
    <source>
        <dbReference type="EMBL" id="SSW94603.1"/>
    </source>
</evidence>
<sequence length="69" mass="7671">MGLNTVISSSLESSFGLTQLARIASWLTPETVPGLDTLSLFQTQLVRQWPESSLPLIGLNELELIWQNE</sequence>
<organism evidence="1">
    <name type="scientific">Arsenophonus endosymbiont of Trialeurodes vaporariorum</name>
    <dbReference type="NCBI Taxonomy" id="235567"/>
    <lineage>
        <taxon>Bacteria</taxon>
        <taxon>Pseudomonadati</taxon>
        <taxon>Pseudomonadota</taxon>
        <taxon>Gammaproteobacteria</taxon>
        <taxon>Enterobacterales</taxon>
        <taxon>Morganellaceae</taxon>
        <taxon>Arsenophonus</taxon>
    </lineage>
</organism>
<name>A0A3B0LX38_9GAMM</name>
<reference evidence="1" key="1">
    <citation type="submission" date="2018-04" db="EMBL/GenBank/DDBJ databases">
        <authorList>
            <person name="Go L.Y."/>
            <person name="Mitchell J.A."/>
        </authorList>
    </citation>
    <scope>NUCLEOTIDE SEQUENCE</scope>
    <source>
        <strain evidence="1">ARTV</strain>
    </source>
</reference>
<dbReference type="Gene3D" id="3.30.390.10">
    <property type="entry name" value="Enolase-like, N-terminal domain"/>
    <property type="match status" value="1"/>
</dbReference>
<protein>
    <submittedName>
        <fullName evidence="1">O-succinylbenzoate synthase</fullName>
        <ecNumber evidence="1">4.2.1.113</ecNumber>
    </submittedName>
</protein>
<proteinExistence type="predicted"/>
<dbReference type="SUPFAM" id="SSF51604">
    <property type="entry name" value="Enolase C-terminal domain-like"/>
    <property type="match status" value="1"/>
</dbReference>
<dbReference type="EC" id="4.2.1.113" evidence="1"/>
<dbReference type="InterPro" id="IPR036849">
    <property type="entry name" value="Enolase-like_C_sf"/>
</dbReference>
<dbReference type="InterPro" id="IPR029017">
    <property type="entry name" value="Enolase-like_N"/>
</dbReference>
<dbReference type="AlphaFoldDB" id="A0A3B0LX38"/>
<dbReference type="GO" id="GO:0043748">
    <property type="term" value="F:O-succinylbenzoate synthase activity"/>
    <property type="evidence" value="ECO:0007669"/>
    <property type="project" value="UniProtKB-EC"/>
</dbReference>
<keyword evidence="1" id="KW-0456">Lyase</keyword>
<accession>A0A3B0LX38</accession>
<dbReference type="EMBL" id="UFQR01000001">
    <property type="protein sequence ID" value="SSW94603.1"/>
    <property type="molecule type" value="Genomic_DNA"/>
</dbReference>
<gene>
    <name evidence="1" type="primary">menC_2</name>
    <name evidence="1" type="ORF">ARTV_0123</name>
</gene>